<keyword evidence="1" id="KW-1133">Transmembrane helix</keyword>
<organism evidence="2">
    <name type="scientific">marine metagenome</name>
    <dbReference type="NCBI Taxonomy" id="408172"/>
    <lineage>
        <taxon>unclassified sequences</taxon>
        <taxon>metagenomes</taxon>
        <taxon>ecological metagenomes</taxon>
    </lineage>
</organism>
<sequence>MFLLNSPTPFKDSDNYYLGAGFAFSSAAFAVLYSFYSGPLKV</sequence>
<evidence type="ECO:0000313" key="2">
    <source>
        <dbReference type="EMBL" id="SUZ54737.1"/>
    </source>
</evidence>
<name>A0A381NJP7_9ZZZZ</name>
<dbReference type="AlphaFoldDB" id="A0A381NJP7"/>
<evidence type="ECO:0000256" key="1">
    <source>
        <dbReference type="SAM" id="Phobius"/>
    </source>
</evidence>
<keyword evidence="1" id="KW-0472">Membrane</keyword>
<gene>
    <name evidence="2" type="ORF">METZ01_LOCUS7591</name>
</gene>
<accession>A0A381NJP7</accession>
<feature type="transmembrane region" description="Helical" evidence="1">
    <location>
        <begin position="16"/>
        <end position="36"/>
    </location>
</feature>
<proteinExistence type="predicted"/>
<reference evidence="2" key="1">
    <citation type="submission" date="2018-05" db="EMBL/GenBank/DDBJ databases">
        <authorList>
            <person name="Lanie J.A."/>
            <person name="Ng W.-L."/>
            <person name="Kazmierczak K.M."/>
            <person name="Andrzejewski T.M."/>
            <person name="Davidsen T.M."/>
            <person name="Wayne K.J."/>
            <person name="Tettelin H."/>
            <person name="Glass J.I."/>
            <person name="Rusch D."/>
            <person name="Podicherti R."/>
            <person name="Tsui H.-C.T."/>
            <person name="Winkler M.E."/>
        </authorList>
    </citation>
    <scope>NUCLEOTIDE SEQUENCE</scope>
</reference>
<protein>
    <submittedName>
        <fullName evidence="2">Uncharacterized protein</fullName>
    </submittedName>
</protein>
<dbReference type="EMBL" id="UINC01000405">
    <property type="protein sequence ID" value="SUZ54737.1"/>
    <property type="molecule type" value="Genomic_DNA"/>
</dbReference>
<keyword evidence="1" id="KW-0812">Transmembrane</keyword>